<dbReference type="OrthoDB" id="9813903at2"/>
<dbReference type="Proteomes" id="UP000035963">
    <property type="component" value="Unassembled WGS sequence"/>
</dbReference>
<reference evidence="2 3" key="1">
    <citation type="journal article" date="2015" name="Genome Announc.">
        <title>Draft Genome Sequence of Burkholderia sp. Strain PML1(12), an Ectomycorrhizosphere-Inhabiting Bacterium with Effective Mineral-Weathering Ability.</title>
        <authorList>
            <person name="Uroz S."/>
            <person name="Oger P."/>
        </authorList>
    </citation>
    <scope>NUCLEOTIDE SEQUENCE [LARGE SCALE GENOMIC DNA]</scope>
    <source>
        <strain evidence="3">PML1(12)</strain>
    </source>
</reference>
<dbReference type="GO" id="GO:0071111">
    <property type="term" value="F:cyclic-guanylate-specific phosphodiesterase activity"/>
    <property type="evidence" value="ECO:0007669"/>
    <property type="project" value="InterPro"/>
</dbReference>
<dbReference type="PROSITE" id="PS50883">
    <property type="entry name" value="EAL"/>
    <property type="match status" value="1"/>
</dbReference>
<dbReference type="InterPro" id="IPR029151">
    <property type="entry name" value="Sensor-like_sf"/>
</dbReference>
<sequence>MRRALGKAPPQAAFDGIVLCSLFQPIYSLPHQRQVGYEALLRGVPSTGDLLAPFELFAKAIVESSTSTLDRLSHVTHLHNAAKWLPGQTWLFLNVTPASFIDPGYAQQLADVARGSGIRPEEIVIELLESGGSDVCAFAQATQAFRSHGFLVAVDDFGAGHSNLDRLLTLRPDIVKLDRSLIHAHQPDLRESVMPKLVSLLHEAGMLVVAEGVETEEDLLLAARSGVDFVQGFLFGQPSPGYSPEDEATQQIETVFDTLAHTRKTSQLAIDLLLMPYRTLFAEAAERMWAGALPEKACEDLRALPCTVSCFFLDQGGRECIPMIAGAGAVEIEVASHLAPLRKLSIGRWDNRPYFVDALAQPQRLMVSAPYLSATGAGLCVTLSIFINYRSEPLVFGADLNWERLAAPAAGLLPPSA</sequence>
<protein>
    <submittedName>
        <fullName evidence="2">Diguanylate cyclase</fullName>
    </submittedName>
</protein>
<dbReference type="InterPro" id="IPR050706">
    <property type="entry name" value="Cyclic-di-GMP_PDE-like"/>
</dbReference>
<dbReference type="SUPFAM" id="SSF141868">
    <property type="entry name" value="EAL domain-like"/>
    <property type="match status" value="1"/>
</dbReference>
<accession>A0A0J1D2B1</accession>
<evidence type="ECO:0000313" key="3">
    <source>
        <dbReference type="Proteomes" id="UP000035963"/>
    </source>
</evidence>
<dbReference type="PANTHER" id="PTHR33121:SF76">
    <property type="entry name" value="SIGNALING PROTEIN"/>
    <property type="match status" value="1"/>
</dbReference>
<dbReference type="InterPro" id="IPR001633">
    <property type="entry name" value="EAL_dom"/>
</dbReference>
<proteinExistence type="predicted"/>
<dbReference type="SUPFAM" id="SSF103190">
    <property type="entry name" value="Sensory domain-like"/>
    <property type="match status" value="1"/>
</dbReference>
<comment type="caution">
    <text evidence="2">The sequence shown here is derived from an EMBL/GenBank/DDBJ whole genome shotgun (WGS) entry which is preliminary data.</text>
</comment>
<evidence type="ECO:0000313" key="2">
    <source>
        <dbReference type="EMBL" id="KLU26872.1"/>
    </source>
</evidence>
<dbReference type="Gene3D" id="3.20.20.450">
    <property type="entry name" value="EAL domain"/>
    <property type="match status" value="1"/>
</dbReference>
<dbReference type="Gene3D" id="3.30.450.20">
    <property type="entry name" value="PAS domain"/>
    <property type="match status" value="1"/>
</dbReference>
<gene>
    <name evidence="2" type="ORF">EOS_07005</name>
</gene>
<dbReference type="AlphaFoldDB" id="A0A0J1D2B1"/>
<dbReference type="Pfam" id="PF00563">
    <property type="entry name" value="EAL"/>
    <property type="match status" value="1"/>
</dbReference>
<dbReference type="RefSeq" id="WP_047845943.1">
    <property type="nucleotide sequence ID" value="NZ_AEJF01000058.1"/>
</dbReference>
<organism evidence="2 3">
    <name type="scientific">Caballeronia mineralivorans PML1(12)</name>
    <dbReference type="NCBI Taxonomy" id="908627"/>
    <lineage>
        <taxon>Bacteria</taxon>
        <taxon>Pseudomonadati</taxon>
        <taxon>Pseudomonadota</taxon>
        <taxon>Betaproteobacteria</taxon>
        <taxon>Burkholderiales</taxon>
        <taxon>Burkholderiaceae</taxon>
        <taxon>Caballeronia</taxon>
    </lineage>
</organism>
<dbReference type="SMART" id="SM00052">
    <property type="entry name" value="EAL"/>
    <property type="match status" value="1"/>
</dbReference>
<dbReference type="CDD" id="cd01948">
    <property type="entry name" value="EAL"/>
    <property type="match status" value="1"/>
</dbReference>
<dbReference type="PANTHER" id="PTHR33121">
    <property type="entry name" value="CYCLIC DI-GMP PHOSPHODIESTERASE PDEF"/>
    <property type="match status" value="1"/>
</dbReference>
<dbReference type="EMBL" id="AEJF01000058">
    <property type="protein sequence ID" value="KLU26872.1"/>
    <property type="molecule type" value="Genomic_DNA"/>
</dbReference>
<evidence type="ECO:0000259" key="1">
    <source>
        <dbReference type="PROSITE" id="PS50883"/>
    </source>
</evidence>
<keyword evidence="3" id="KW-1185">Reference proteome</keyword>
<dbReference type="PATRIC" id="fig|908627.4.peg.1553"/>
<dbReference type="InterPro" id="IPR035919">
    <property type="entry name" value="EAL_sf"/>
</dbReference>
<feature type="domain" description="EAL" evidence="1">
    <location>
        <begin position="1"/>
        <end position="252"/>
    </location>
</feature>
<name>A0A0J1D2B1_9BURK</name>